<dbReference type="InterPro" id="IPR000387">
    <property type="entry name" value="Tyr_Pase_dom"/>
</dbReference>
<evidence type="ECO:0000256" key="4">
    <source>
        <dbReference type="ARBA" id="ARBA00022912"/>
    </source>
</evidence>
<dbReference type="PROSITE" id="PS00383">
    <property type="entry name" value="TYR_PHOSPHATASE_1"/>
    <property type="match status" value="1"/>
</dbReference>
<dbReference type="GO" id="GO:0004725">
    <property type="term" value="F:protein tyrosine phosphatase activity"/>
    <property type="evidence" value="ECO:0007669"/>
    <property type="project" value="UniProtKB-EC"/>
</dbReference>
<protein>
    <recommendedName>
        <fullName evidence="2">protein-tyrosine-phosphatase</fullName>
        <ecNumber evidence="2">3.1.3.48</ecNumber>
    </recommendedName>
</protein>
<dbReference type="InterPro" id="IPR016278">
    <property type="entry name" value="DUSP12"/>
</dbReference>
<dbReference type="EC" id="3.1.3.48" evidence="2"/>
<dbReference type="VEuPathDB" id="FungiDB:SJAG_01161"/>
<dbReference type="Proteomes" id="UP000001744">
    <property type="component" value="Unassembled WGS sequence"/>
</dbReference>
<evidence type="ECO:0000313" key="8">
    <source>
        <dbReference type="EMBL" id="EEB06123.1"/>
    </source>
</evidence>
<evidence type="ECO:0000256" key="3">
    <source>
        <dbReference type="ARBA" id="ARBA00022801"/>
    </source>
</evidence>
<dbReference type="EMBL" id="KE651168">
    <property type="protein sequence ID" value="EEB06123.1"/>
    <property type="molecule type" value="Genomic_DNA"/>
</dbReference>
<dbReference type="InterPro" id="IPR016130">
    <property type="entry name" value="Tyr_Pase_AS"/>
</dbReference>
<dbReference type="GO" id="GO:0008138">
    <property type="term" value="F:protein tyrosine/serine/threonine phosphatase activity"/>
    <property type="evidence" value="ECO:0000318"/>
    <property type="project" value="GO_Central"/>
</dbReference>
<dbReference type="PROSITE" id="PS50054">
    <property type="entry name" value="TYR_PHOSPHATASE_DUAL"/>
    <property type="match status" value="1"/>
</dbReference>
<dbReference type="AlphaFoldDB" id="B6JZX3"/>
<dbReference type="PANTHER" id="PTHR45848:SF4">
    <property type="entry name" value="DUAL SPECIFICITY PROTEIN PHOSPHATASE 12"/>
    <property type="match status" value="1"/>
</dbReference>
<dbReference type="InterPro" id="IPR000340">
    <property type="entry name" value="Dual-sp_phosphatase_cat-dom"/>
</dbReference>
<dbReference type="STRING" id="402676.B6JZX3"/>
<dbReference type="HOGENOM" id="CLU_023312_0_1_1"/>
<keyword evidence="9" id="KW-1185">Reference proteome</keyword>
<dbReference type="PIRSF" id="PIRSF000941">
    <property type="entry name" value="DUSP12"/>
    <property type="match status" value="1"/>
</dbReference>
<sequence>MEKEDWAPDYSDLHGSIQEVETSLRLKLKDNASAGAPSKNDDLYPTSLDCISEIEPGLYMSSWKCAADSNAREDRRITHVVSAMSLRPQLEDVDEKNHLWFNVEDASSQNMIQLFEEFNSFVHNAIARNGRVLVHCFAGYSRSACLVAAYLMKQHHWTTSETLHFIAERRPGISPNPAFLRQLKVFEECDYEPTREKKPFRLWLFKQYGHFAMLNTQTPSDVAYNELVAAKTGDSEARCKKCRFILAGSNYIVPHEPKTKNSAMKCNHIFLEPLRWMQPELEKGELEGRFHCPKCSSKLGTYKWQGMQCNCLSWICPALSLQLSRVDIVKRIAVAPRGATATGNILQALQRR</sequence>
<accession>B6JZX3</accession>
<dbReference type="Pfam" id="PF00782">
    <property type="entry name" value="DSPc"/>
    <property type="match status" value="1"/>
</dbReference>
<evidence type="ECO:0000256" key="1">
    <source>
        <dbReference type="ARBA" id="ARBA00008601"/>
    </source>
</evidence>
<dbReference type="Gene3D" id="3.90.190.10">
    <property type="entry name" value="Protein tyrosine phosphatase superfamily"/>
    <property type="match status" value="1"/>
</dbReference>
<dbReference type="JaponicusDB" id="SJAG_01161"/>
<gene>
    <name evidence="8" type="ORF">SJAG_01161</name>
</gene>
<proteinExistence type="inferred from homology"/>
<keyword evidence="3" id="KW-0378">Hydrolase</keyword>
<dbReference type="SMART" id="SM00195">
    <property type="entry name" value="DSPc"/>
    <property type="match status" value="1"/>
</dbReference>
<organism evidence="8 9">
    <name type="scientific">Schizosaccharomyces japonicus (strain yFS275 / FY16936)</name>
    <name type="common">Fission yeast</name>
    <dbReference type="NCBI Taxonomy" id="402676"/>
    <lineage>
        <taxon>Eukaryota</taxon>
        <taxon>Fungi</taxon>
        <taxon>Dikarya</taxon>
        <taxon>Ascomycota</taxon>
        <taxon>Taphrinomycotina</taxon>
        <taxon>Schizosaccharomycetes</taxon>
        <taxon>Schizosaccharomycetales</taxon>
        <taxon>Schizosaccharomycetaceae</taxon>
        <taxon>Schizosaccharomyces</taxon>
    </lineage>
</organism>
<dbReference type="OMA" id="FAWQGMQ"/>
<dbReference type="PANTHER" id="PTHR45848">
    <property type="entry name" value="DUAL SPECIFICITY PROTEIN PHOSPHATASE 12 FAMILY MEMBER"/>
    <property type="match status" value="1"/>
</dbReference>
<dbReference type="InterPro" id="IPR020422">
    <property type="entry name" value="TYR_PHOSPHATASE_DUAL_dom"/>
</dbReference>
<feature type="domain" description="Tyrosine-protein phosphatase" evidence="6">
    <location>
        <begin position="50"/>
        <end position="192"/>
    </location>
</feature>
<dbReference type="SUPFAM" id="SSF52799">
    <property type="entry name" value="(Phosphotyrosine protein) phosphatases II"/>
    <property type="match status" value="1"/>
</dbReference>
<dbReference type="GeneID" id="7047420"/>
<feature type="domain" description="Tyrosine specific protein phosphatases" evidence="7">
    <location>
        <begin position="116"/>
        <end position="173"/>
    </location>
</feature>
<keyword evidence="4" id="KW-0904">Protein phosphatase</keyword>
<dbReference type="CDD" id="cd14498">
    <property type="entry name" value="DSP"/>
    <property type="match status" value="1"/>
</dbReference>
<feature type="active site" description="Phosphocysteine intermediate" evidence="5">
    <location>
        <position position="136"/>
    </location>
</feature>
<evidence type="ECO:0000256" key="2">
    <source>
        <dbReference type="ARBA" id="ARBA00013064"/>
    </source>
</evidence>
<dbReference type="eggNOG" id="KOG1716">
    <property type="taxonomic scope" value="Eukaryota"/>
</dbReference>
<dbReference type="RefSeq" id="XP_002172416.1">
    <property type="nucleotide sequence ID" value="XM_002172380.2"/>
</dbReference>
<name>B6JZX3_SCHJY</name>
<evidence type="ECO:0000256" key="5">
    <source>
        <dbReference type="PIRSR" id="PIRSR000941-50"/>
    </source>
</evidence>
<comment type="similarity">
    <text evidence="1">Belongs to the protein-tyrosine phosphatase family. Non-receptor class dual specificity subfamily.</text>
</comment>
<evidence type="ECO:0000259" key="6">
    <source>
        <dbReference type="PROSITE" id="PS50054"/>
    </source>
</evidence>
<dbReference type="GO" id="GO:0005634">
    <property type="term" value="C:nucleus"/>
    <property type="evidence" value="ECO:0000318"/>
    <property type="project" value="GO_Central"/>
</dbReference>
<reference evidence="8 9" key="1">
    <citation type="journal article" date="2011" name="Science">
        <title>Comparative functional genomics of the fission yeasts.</title>
        <authorList>
            <person name="Rhind N."/>
            <person name="Chen Z."/>
            <person name="Yassour M."/>
            <person name="Thompson D.A."/>
            <person name="Haas B.J."/>
            <person name="Habib N."/>
            <person name="Wapinski I."/>
            <person name="Roy S."/>
            <person name="Lin M.F."/>
            <person name="Heiman D.I."/>
            <person name="Young S.K."/>
            <person name="Furuya K."/>
            <person name="Guo Y."/>
            <person name="Pidoux A."/>
            <person name="Chen H.M."/>
            <person name="Robbertse B."/>
            <person name="Goldberg J.M."/>
            <person name="Aoki K."/>
            <person name="Bayne E.H."/>
            <person name="Berlin A.M."/>
            <person name="Desjardins C.A."/>
            <person name="Dobbs E."/>
            <person name="Dukaj L."/>
            <person name="Fan L."/>
            <person name="FitzGerald M.G."/>
            <person name="French C."/>
            <person name="Gujja S."/>
            <person name="Hansen K."/>
            <person name="Keifenheim D."/>
            <person name="Levin J.Z."/>
            <person name="Mosher R.A."/>
            <person name="Mueller C.A."/>
            <person name="Pfiffner J."/>
            <person name="Priest M."/>
            <person name="Russ C."/>
            <person name="Smialowska A."/>
            <person name="Swoboda P."/>
            <person name="Sykes S.M."/>
            <person name="Vaughn M."/>
            <person name="Vengrova S."/>
            <person name="Yoder R."/>
            <person name="Zeng Q."/>
            <person name="Allshire R."/>
            <person name="Baulcombe D."/>
            <person name="Birren B.W."/>
            <person name="Brown W."/>
            <person name="Ekwall K."/>
            <person name="Kellis M."/>
            <person name="Leatherwood J."/>
            <person name="Levin H."/>
            <person name="Margalit H."/>
            <person name="Martienssen R."/>
            <person name="Nieduszynski C.A."/>
            <person name="Spatafora J.W."/>
            <person name="Friedman N."/>
            <person name="Dalgaard J.Z."/>
            <person name="Baumann P."/>
            <person name="Niki H."/>
            <person name="Regev A."/>
            <person name="Nusbaum C."/>
        </authorList>
    </citation>
    <scope>NUCLEOTIDE SEQUENCE [LARGE SCALE GENOMIC DNA]</scope>
    <source>
        <strain evidence="9">yFS275 / FY16936</strain>
    </source>
</reference>
<evidence type="ECO:0000259" key="7">
    <source>
        <dbReference type="PROSITE" id="PS50056"/>
    </source>
</evidence>
<dbReference type="OrthoDB" id="2017893at2759"/>
<dbReference type="InterPro" id="IPR029021">
    <property type="entry name" value="Prot-tyrosine_phosphatase-like"/>
</dbReference>
<dbReference type="PROSITE" id="PS50056">
    <property type="entry name" value="TYR_PHOSPHATASE_2"/>
    <property type="match status" value="1"/>
</dbReference>
<evidence type="ECO:0000313" key="9">
    <source>
        <dbReference type="Proteomes" id="UP000001744"/>
    </source>
</evidence>